<dbReference type="Gene3D" id="2.60.40.10">
    <property type="entry name" value="Immunoglobulins"/>
    <property type="match status" value="2"/>
</dbReference>
<dbReference type="InterPro" id="IPR003529">
    <property type="entry name" value="Hematopoietin_rcpt_Gp130_CS"/>
</dbReference>
<dbReference type="Pfam" id="PF00041">
    <property type="entry name" value="fn3"/>
    <property type="match status" value="1"/>
</dbReference>
<dbReference type="Proteomes" id="UP000545332">
    <property type="component" value="Unassembled WGS sequence"/>
</dbReference>
<gene>
    <name evidence="12" type="primary">Sdk2_1</name>
    <name evidence="12" type="ORF">CRYSOU_R01320</name>
</gene>
<evidence type="ECO:0000256" key="10">
    <source>
        <dbReference type="ARBA" id="ARBA00023180"/>
    </source>
</evidence>
<keyword evidence="8" id="KW-1015">Disulfide bond</keyword>
<dbReference type="FunFam" id="2.60.40.10:FF:000028">
    <property type="entry name" value="Neuronal cell adhesion molecule"/>
    <property type="match status" value="1"/>
</dbReference>
<dbReference type="AlphaFoldDB" id="A0A7K4KF08"/>
<evidence type="ECO:0000256" key="7">
    <source>
        <dbReference type="ARBA" id="ARBA00023136"/>
    </source>
</evidence>
<keyword evidence="6" id="KW-1133">Transmembrane helix</keyword>
<keyword evidence="3" id="KW-0812">Transmembrane</keyword>
<dbReference type="GO" id="GO:0005886">
    <property type="term" value="C:plasma membrane"/>
    <property type="evidence" value="ECO:0007669"/>
    <property type="project" value="UniProtKB-ARBA"/>
</dbReference>
<feature type="domain" description="Fibronectin type-III" evidence="11">
    <location>
        <begin position="168"/>
        <end position="263"/>
    </location>
</feature>
<feature type="non-terminal residue" evidence="12">
    <location>
        <position position="1"/>
    </location>
</feature>
<comment type="subcellular location">
    <subcellularLocation>
        <location evidence="1">Membrane</location>
        <topology evidence="1">Single-pass type I membrane protein</topology>
    </subcellularLocation>
</comment>
<keyword evidence="10" id="KW-0325">Glycoprotein</keyword>
<dbReference type="InterPro" id="IPR036116">
    <property type="entry name" value="FN3_sf"/>
</dbReference>
<dbReference type="EMBL" id="VWPX01010472">
    <property type="protein sequence ID" value="NWI14910.1"/>
    <property type="molecule type" value="Genomic_DNA"/>
</dbReference>
<feature type="non-terminal residue" evidence="12">
    <location>
        <position position="278"/>
    </location>
</feature>
<dbReference type="InterPro" id="IPR013783">
    <property type="entry name" value="Ig-like_fold"/>
</dbReference>
<evidence type="ECO:0000256" key="9">
    <source>
        <dbReference type="ARBA" id="ARBA00023170"/>
    </source>
</evidence>
<proteinExistence type="inferred from homology"/>
<evidence type="ECO:0000256" key="5">
    <source>
        <dbReference type="ARBA" id="ARBA00022737"/>
    </source>
</evidence>
<keyword evidence="13" id="KW-1185">Reference proteome</keyword>
<keyword evidence="5" id="KW-0677">Repeat</keyword>
<protein>
    <submittedName>
        <fullName evidence="12">SDK2 protein</fullName>
    </submittedName>
</protein>
<organism evidence="12 13">
    <name type="scientific">Crypturellus soui</name>
    <dbReference type="NCBI Taxonomy" id="458187"/>
    <lineage>
        <taxon>Eukaryota</taxon>
        <taxon>Metazoa</taxon>
        <taxon>Chordata</taxon>
        <taxon>Craniata</taxon>
        <taxon>Vertebrata</taxon>
        <taxon>Euteleostomi</taxon>
        <taxon>Archelosauria</taxon>
        <taxon>Archosauria</taxon>
        <taxon>Dinosauria</taxon>
        <taxon>Saurischia</taxon>
        <taxon>Theropoda</taxon>
        <taxon>Coelurosauria</taxon>
        <taxon>Aves</taxon>
        <taxon>Palaeognathae</taxon>
        <taxon>Tinamiformes</taxon>
        <taxon>Tinamidae</taxon>
        <taxon>Crypturellus</taxon>
    </lineage>
</organism>
<accession>A0A7K4KF08</accession>
<dbReference type="CDD" id="cd00063">
    <property type="entry name" value="FN3"/>
    <property type="match status" value="1"/>
</dbReference>
<evidence type="ECO:0000256" key="8">
    <source>
        <dbReference type="ARBA" id="ARBA00023157"/>
    </source>
</evidence>
<dbReference type="SMART" id="SM00060">
    <property type="entry name" value="FN3"/>
    <property type="match status" value="1"/>
</dbReference>
<evidence type="ECO:0000256" key="1">
    <source>
        <dbReference type="ARBA" id="ARBA00004479"/>
    </source>
</evidence>
<evidence type="ECO:0000259" key="11">
    <source>
        <dbReference type="PROSITE" id="PS50853"/>
    </source>
</evidence>
<evidence type="ECO:0000256" key="3">
    <source>
        <dbReference type="ARBA" id="ARBA00022692"/>
    </source>
</evidence>
<dbReference type="InterPro" id="IPR052672">
    <property type="entry name" value="Type1_Cytokine_Rcpt_Type2"/>
</dbReference>
<comment type="caution">
    <text evidence="12">The sequence shown here is derived from an EMBL/GenBank/DDBJ whole genome shotgun (WGS) entry which is preliminary data.</text>
</comment>
<dbReference type="GO" id="GO:0004896">
    <property type="term" value="F:cytokine receptor activity"/>
    <property type="evidence" value="ECO:0007669"/>
    <property type="project" value="InterPro"/>
</dbReference>
<comment type="similarity">
    <text evidence="2">Belongs to the type I cytokine receptor family. Type 2 subfamily.</text>
</comment>
<keyword evidence="7" id="KW-0472">Membrane</keyword>
<sequence>AQSRNVLGYYVNVQRVPNNCRHLPKRIVLKDQEILLNLSMAYYTINISAYNQAGESPQTTYIVPDFYTTDLPGQINVRHEGTKTVVTWTPEYSPKCFVVDWGTSKEDMHMKIIPATTGSFVLDNIQPYKLNKIMVHGSDACHCESFARYERTFGVAHFYSVEGVPRIGPTNVTILNITKHTALVQWTEIGAEDCLGFLQGYKISYIIDSASTKSPAVIVNSSTTRYHLTGLKERTIYRVQVSGFTSAGEGPWTLSQPFRTPKYGIVEALCSCAAWHQS</sequence>
<dbReference type="OrthoDB" id="5968456at2759"/>
<evidence type="ECO:0000256" key="6">
    <source>
        <dbReference type="ARBA" id="ARBA00022989"/>
    </source>
</evidence>
<evidence type="ECO:0000256" key="2">
    <source>
        <dbReference type="ARBA" id="ARBA00008921"/>
    </source>
</evidence>
<dbReference type="PANTHER" id="PTHR48423:SF1">
    <property type="entry name" value="INTERLEUKIN-27 RECEPTOR SUBUNIT ALPHA"/>
    <property type="match status" value="1"/>
</dbReference>
<reference evidence="12 13" key="1">
    <citation type="submission" date="2019-09" db="EMBL/GenBank/DDBJ databases">
        <title>Bird 10,000 Genomes (B10K) Project - Family phase.</title>
        <authorList>
            <person name="Zhang G."/>
        </authorList>
    </citation>
    <scope>NUCLEOTIDE SEQUENCE [LARGE SCALE GENOMIC DNA]</scope>
    <source>
        <strain evidence="12">B10K-MSB-42743</strain>
        <tissue evidence="12">Heart</tissue>
    </source>
</reference>
<evidence type="ECO:0000313" key="13">
    <source>
        <dbReference type="Proteomes" id="UP000545332"/>
    </source>
</evidence>
<dbReference type="InterPro" id="IPR003961">
    <property type="entry name" value="FN3_dom"/>
</dbReference>
<keyword evidence="9" id="KW-0675">Receptor</keyword>
<evidence type="ECO:0000256" key="4">
    <source>
        <dbReference type="ARBA" id="ARBA00022729"/>
    </source>
</evidence>
<dbReference type="PROSITE" id="PS01353">
    <property type="entry name" value="HEMATOPO_REC_L_F2"/>
    <property type="match status" value="1"/>
</dbReference>
<name>A0A7K4KF08_9AVES</name>
<evidence type="ECO:0000313" key="12">
    <source>
        <dbReference type="EMBL" id="NWI14910.1"/>
    </source>
</evidence>
<dbReference type="PROSITE" id="PS50853">
    <property type="entry name" value="FN3"/>
    <property type="match status" value="1"/>
</dbReference>
<dbReference type="SUPFAM" id="SSF49265">
    <property type="entry name" value="Fibronectin type III"/>
    <property type="match status" value="1"/>
</dbReference>
<dbReference type="PANTHER" id="PTHR48423">
    <property type="entry name" value="INTERLEUKIN-27 RECEPTOR SUBUNIT ALPHA"/>
    <property type="match status" value="1"/>
</dbReference>
<keyword evidence="4" id="KW-0732">Signal</keyword>